<proteinExistence type="predicted"/>
<dbReference type="OrthoDB" id="269652at2157"/>
<comment type="caution">
    <text evidence="2">The sequence shown here is derived from an EMBL/GenBank/DDBJ whole genome shotgun (WGS) entry which is preliminary data.</text>
</comment>
<keyword evidence="1" id="KW-0472">Membrane</keyword>
<evidence type="ECO:0000313" key="3">
    <source>
        <dbReference type="Proteomes" id="UP000628840"/>
    </source>
</evidence>
<reference evidence="2 3" key="1">
    <citation type="journal article" date="2019" name="Int. J. Syst. Evol. Microbiol.">
        <title>The Global Catalogue of Microorganisms (GCM) 10K type strain sequencing project: providing services to taxonomists for standard genome sequencing and annotation.</title>
        <authorList>
            <consortium name="The Broad Institute Genomics Platform"/>
            <consortium name="The Broad Institute Genome Sequencing Center for Infectious Disease"/>
            <person name="Wu L."/>
            <person name="Ma J."/>
        </authorList>
    </citation>
    <scope>NUCLEOTIDE SEQUENCE [LARGE SCALE GENOMIC DNA]</scope>
    <source>
        <strain evidence="2 3">JCM 19585</strain>
    </source>
</reference>
<dbReference type="RefSeq" id="WP_188884445.1">
    <property type="nucleotide sequence ID" value="NZ_BMPF01000007.1"/>
</dbReference>
<name>A0A830FGC0_9EURY</name>
<keyword evidence="1" id="KW-1133">Transmembrane helix</keyword>
<protein>
    <submittedName>
        <fullName evidence="2">Uncharacterized protein</fullName>
    </submittedName>
</protein>
<keyword evidence="1" id="KW-0812">Transmembrane</keyword>
<sequence length="218" mass="23775">MPSSTDEIDRYSDAVDVARRYQRLERPLSSAVALLVGLVVGASFILFSLVEAILVGLVLGALVRVPVFRTSGTARLVTDADPGAVRAEFEGETPPPLAFQWGVADDVRSTDDGVTYEFSYLFGLRSTEMTVETRSNAPDAGVDGDLELIVTAGGRSWATYTVSIQRGGDDTVVDVEWASDRRFGLRRLPQQFVADRYRADAFAVQGYRVADRETSLSL</sequence>
<gene>
    <name evidence="2" type="ORF">GCM10009037_29590</name>
</gene>
<feature type="transmembrane region" description="Helical" evidence="1">
    <location>
        <begin position="31"/>
        <end position="63"/>
    </location>
</feature>
<evidence type="ECO:0000313" key="2">
    <source>
        <dbReference type="EMBL" id="GGL44284.1"/>
    </source>
</evidence>
<accession>A0A830FGC0</accession>
<keyword evidence="3" id="KW-1185">Reference proteome</keyword>
<organism evidence="2 3">
    <name type="scientific">Halarchaeum grantii</name>
    <dbReference type="NCBI Taxonomy" id="1193105"/>
    <lineage>
        <taxon>Archaea</taxon>
        <taxon>Methanobacteriati</taxon>
        <taxon>Methanobacteriota</taxon>
        <taxon>Stenosarchaea group</taxon>
        <taxon>Halobacteria</taxon>
        <taxon>Halobacteriales</taxon>
        <taxon>Halobacteriaceae</taxon>
    </lineage>
</organism>
<dbReference type="EMBL" id="BMPF01000007">
    <property type="protein sequence ID" value="GGL44284.1"/>
    <property type="molecule type" value="Genomic_DNA"/>
</dbReference>
<dbReference type="AlphaFoldDB" id="A0A830FGC0"/>
<evidence type="ECO:0000256" key="1">
    <source>
        <dbReference type="SAM" id="Phobius"/>
    </source>
</evidence>
<dbReference type="Proteomes" id="UP000628840">
    <property type="component" value="Unassembled WGS sequence"/>
</dbReference>